<sequence length="93" mass="10505">MGQAPHRKAAYAKSKMGRKLRERTRRGVAAGQRIRDNAYAMAVLRLRAREVGDMPEQAADRRAHYMQNAQRLMSIHIVSQGATTALSVRKFVL</sequence>
<dbReference type="EMBL" id="AP027142">
    <property type="protein sequence ID" value="BDV34966.1"/>
    <property type="molecule type" value="Genomic_DNA"/>
</dbReference>
<feature type="compositionally biased region" description="Basic residues" evidence="1">
    <location>
        <begin position="1"/>
        <end position="26"/>
    </location>
</feature>
<gene>
    <name evidence="2" type="ORF">SS37A_24950</name>
</gene>
<reference evidence="2 3" key="1">
    <citation type="journal article" date="2023" name="Int. J. Syst. Evol. Microbiol.">
        <title>Methylocystis iwaonis sp. nov., a type II methane-oxidizing bacterium from surface soil of a rice paddy field in Japan, and emended description of the genus Methylocystis (ex Whittenbury et al. 1970) Bowman et al. 1993.</title>
        <authorList>
            <person name="Kaise H."/>
            <person name="Sawadogo J.B."/>
            <person name="Alam M.S."/>
            <person name="Ueno C."/>
            <person name="Dianou D."/>
            <person name="Shinjo R."/>
            <person name="Asakawa S."/>
        </authorList>
    </citation>
    <scope>NUCLEOTIDE SEQUENCE [LARGE SCALE GENOMIC DNA]</scope>
    <source>
        <strain evidence="2 3">SS37A-Re</strain>
    </source>
</reference>
<dbReference type="Proteomes" id="UP001317629">
    <property type="component" value="Chromosome"/>
</dbReference>
<name>A0ABN6VJG4_9HYPH</name>
<accession>A0ABN6VJG4</accession>
<evidence type="ECO:0000313" key="2">
    <source>
        <dbReference type="EMBL" id="BDV34966.1"/>
    </source>
</evidence>
<evidence type="ECO:0000256" key="1">
    <source>
        <dbReference type="SAM" id="MobiDB-lite"/>
    </source>
</evidence>
<feature type="region of interest" description="Disordered" evidence="1">
    <location>
        <begin position="1"/>
        <end position="29"/>
    </location>
</feature>
<organism evidence="2 3">
    <name type="scientific">Methylocystis iwaonis</name>
    <dbReference type="NCBI Taxonomy" id="2885079"/>
    <lineage>
        <taxon>Bacteria</taxon>
        <taxon>Pseudomonadati</taxon>
        <taxon>Pseudomonadota</taxon>
        <taxon>Alphaproteobacteria</taxon>
        <taxon>Hyphomicrobiales</taxon>
        <taxon>Methylocystaceae</taxon>
        <taxon>Methylocystis</taxon>
    </lineage>
</organism>
<keyword evidence="3" id="KW-1185">Reference proteome</keyword>
<evidence type="ECO:0000313" key="3">
    <source>
        <dbReference type="Proteomes" id="UP001317629"/>
    </source>
</evidence>
<protein>
    <submittedName>
        <fullName evidence="2">Uncharacterized protein</fullName>
    </submittedName>
</protein>
<proteinExistence type="predicted"/>